<evidence type="ECO:0000313" key="2">
    <source>
        <dbReference type="EMBL" id="KAK3382887.1"/>
    </source>
</evidence>
<evidence type="ECO:0000256" key="1">
    <source>
        <dbReference type="SAM" id="SignalP"/>
    </source>
</evidence>
<organism evidence="2 3">
    <name type="scientific">Lasiosphaeria ovina</name>
    <dbReference type="NCBI Taxonomy" id="92902"/>
    <lineage>
        <taxon>Eukaryota</taxon>
        <taxon>Fungi</taxon>
        <taxon>Dikarya</taxon>
        <taxon>Ascomycota</taxon>
        <taxon>Pezizomycotina</taxon>
        <taxon>Sordariomycetes</taxon>
        <taxon>Sordariomycetidae</taxon>
        <taxon>Sordariales</taxon>
        <taxon>Lasiosphaeriaceae</taxon>
        <taxon>Lasiosphaeria</taxon>
    </lineage>
</organism>
<feature type="signal peptide" evidence="1">
    <location>
        <begin position="1"/>
        <end position="17"/>
    </location>
</feature>
<dbReference type="EMBL" id="JAULSN010000001">
    <property type="protein sequence ID" value="KAK3382887.1"/>
    <property type="molecule type" value="Genomic_DNA"/>
</dbReference>
<proteinExistence type="predicted"/>
<name>A0AAE0NK05_9PEZI</name>
<sequence>MKWQALALSFLATTGLASPIFGQPEIYTLRLSSRNKALDGQYLGVNGALVGVFKDSSVVRFIPVPSGSSSSNLVELHTYPVGKEERALALVGKQGLLDFSDVVNPAASNFPKGTTCDWTAFRLGSSTAAKKTVVYAGKAGGWVAFPTGSDGSDWSVKWKDSSAITIENYMAVDVVYEAVDATKVEFGPSS</sequence>
<accession>A0AAE0NK05</accession>
<feature type="chain" id="PRO_5042121713" evidence="1">
    <location>
        <begin position="18"/>
        <end position="190"/>
    </location>
</feature>
<dbReference type="AlphaFoldDB" id="A0AAE0NK05"/>
<keyword evidence="1" id="KW-0732">Signal</keyword>
<reference evidence="2" key="1">
    <citation type="journal article" date="2023" name="Mol. Phylogenet. Evol.">
        <title>Genome-scale phylogeny and comparative genomics of the fungal order Sordariales.</title>
        <authorList>
            <person name="Hensen N."/>
            <person name="Bonometti L."/>
            <person name="Westerberg I."/>
            <person name="Brannstrom I.O."/>
            <person name="Guillou S."/>
            <person name="Cros-Aarteil S."/>
            <person name="Calhoun S."/>
            <person name="Haridas S."/>
            <person name="Kuo A."/>
            <person name="Mondo S."/>
            <person name="Pangilinan J."/>
            <person name="Riley R."/>
            <person name="LaButti K."/>
            <person name="Andreopoulos B."/>
            <person name="Lipzen A."/>
            <person name="Chen C."/>
            <person name="Yan M."/>
            <person name="Daum C."/>
            <person name="Ng V."/>
            <person name="Clum A."/>
            <person name="Steindorff A."/>
            <person name="Ohm R.A."/>
            <person name="Martin F."/>
            <person name="Silar P."/>
            <person name="Natvig D.O."/>
            <person name="Lalanne C."/>
            <person name="Gautier V."/>
            <person name="Ament-Velasquez S.L."/>
            <person name="Kruys A."/>
            <person name="Hutchinson M.I."/>
            <person name="Powell A.J."/>
            <person name="Barry K."/>
            <person name="Miller A.N."/>
            <person name="Grigoriev I.V."/>
            <person name="Debuchy R."/>
            <person name="Gladieux P."/>
            <person name="Hiltunen Thoren M."/>
            <person name="Johannesson H."/>
        </authorList>
    </citation>
    <scope>NUCLEOTIDE SEQUENCE</scope>
    <source>
        <strain evidence="2">CBS 958.72</strain>
    </source>
</reference>
<comment type="caution">
    <text evidence="2">The sequence shown here is derived from an EMBL/GenBank/DDBJ whole genome shotgun (WGS) entry which is preliminary data.</text>
</comment>
<reference evidence="2" key="2">
    <citation type="submission" date="2023-06" db="EMBL/GenBank/DDBJ databases">
        <authorList>
            <consortium name="Lawrence Berkeley National Laboratory"/>
            <person name="Haridas S."/>
            <person name="Hensen N."/>
            <person name="Bonometti L."/>
            <person name="Westerberg I."/>
            <person name="Brannstrom I.O."/>
            <person name="Guillou S."/>
            <person name="Cros-Aarteil S."/>
            <person name="Calhoun S."/>
            <person name="Kuo A."/>
            <person name="Mondo S."/>
            <person name="Pangilinan J."/>
            <person name="Riley R."/>
            <person name="Labutti K."/>
            <person name="Andreopoulos B."/>
            <person name="Lipzen A."/>
            <person name="Chen C."/>
            <person name="Yanf M."/>
            <person name="Daum C."/>
            <person name="Ng V."/>
            <person name="Clum A."/>
            <person name="Steindorff A."/>
            <person name="Ohm R."/>
            <person name="Martin F."/>
            <person name="Silar P."/>
            <person name="Natvig D."/>
            <person name="Lalanne C."/>
            <person name="Gautier V."/>
            <person name="Ament-Velasquez S.L."/>
            <person name="Kruys A."/>
            <person name="Hutchinson M.I."/>
            <person name="Powell A.J."/>
            <person name="Barry K."/>
            <person name="Miller A.N."/>
            <person name="Grigoriev I.V."/>
            <person name="Debuchy R."/>
            <person name="Gladieux P."/>
            <person name="Thoren M.H."/>
            <person name="Johannesson H."/>
        </authorList>
    </citation>
    <scope>NUCLEOTIDE SEQUENCE</scope>
    <source>
        <strain evidence="2">CBS 958.72</strain>
    </source>
</reference>
<protein>
    <submittedName>
        <fullName evidence="2">Uncharacterized protein</fullName>
    </submittedName>
</protein>
<gene>
    <name evidence="2" type="ORF">B0T24DRAFT_26293</name>
</gene>
<keyword evidence="3" id="KW-1185">Reference proteome</keyword>
<dbReference type="Proteomes" id="UP001287356">
    <property type="component" value="Unassembled WGS sequence"/>
</dbReference>
<evidence type="ECO:0000313" key="3">
    <source>
        <dbReference type="Proteomes" id="UP001287356"/>
    </source>
</evidence>